<dbReference type="AlphaFoldDB" id="A0AAN9Z056"/>
<evidence type="ECO:0000256" key="6">
    <source>
        <dbReference type="ARBA" id="ARBA00023242"/>
    </source>
</evidence>
<protein>
    <recommendedName>
        <fullName evidence="13">Nuclear export mediator factor NEMF</fullName>
    </recommendedName>
</protein>
<evidence type="ECO:0000256" key="8">
    <source>
        <dbReference type="SAM" id="MobiDB-lite"/>
    </source>
</evidence>
<dbReference type="GO" id="GO:0005634">
    <property type="term" value="C:nucleus"/>
    <property type="evidence" value="ECO:0007669"/>
    <property type="project" value="UniProtKB-SubCell"/>
</dbReference>
<name>A0AAN9Z056_9ORTH</name>
<comment type="similarity">
    <text evidence="3">Belongs to the NEMF family.</text>
</comment>
<dbReference type="Pfam" id="PF05670">
    <property type="entry name" value="NFACT-R_1"/>
    <property type="match status" value="1"/>
</dbReference>
<feature type="compositionally biased region" description="Acidic residues" evidence="8">
    <location>
        <begin position="677"/>
        <end position="696"/>
    </location>
</feature>
<evidence type="ECO:0000256" key="7">
    <source>
        <dbReference type="SAM" id="Coils"/>
    </source>
</evidence>
<keyword evidence="12" id="KW-1185">Reference proteome</keyword>
<evidence type="ECO:0000256" key="1">
    <source>
        <dbReference type="ARBA" id="ARBA00004123"/>
    </source>
</evidence>
<keyword evidence="6" id="KW-0539">Nucleus</keyword>
<dbReference type="InterPro" id="IPR051608">
    <property type="entry name" value="RQC_Subunit_NEMF"/>
</dbReference>
<dbReference type="GO" id="GO:0043023">
    <property type="term" value="F:ribosomal large subunit binding"/>
    <property type="evidence" value="ECO:0007669"/>
    <property type="project" value="TreeGrafter"/>
</dbReference>
<dbReference type="GO" id="GO:0005737">
    <property type="term" value="C:cytoplasm"/>
    <property type="evidence" value="ECO:0007669"/>
    <property type="project" value="UniProtKB-SubCell"/>
</dbReference>
<feature type="compositionally biased region" description="Low complexity" evidence="8">
    <location>
        <begin position="851"/>
        <end position="860"/>
    </location>
</feature>
<feature type="domain" description="NFACT protein C-terminal" evidence="10">
    <location>
        <begin position="952"/>
        <end position="1043"/>
    </location>
</feature>
<feature type="region of interest" description="Disordered" evidence="8">
    <location>
        <begin position="410"/>
        <end position="433"/>
    </location>
</feature>
<gene>
    <name evidence="11" type="ORF">R5R35_003862</name>
</gene>
<dbReference type="Gene3D" id="2.30.310.10">
    <property type="entry name" value="ibrinogen binding protein from staphylococcus aureus domain"/>
    <property type="match status" value="1"/>
</dbReference>
<accession>A0AAN9Z056</accession>
<dbReference type="FunFam" id="2.30.310.10:FF:000001">
    <property type="entry name" value="Nuclear export mediator factor Nemf"/>
    <property type="match status" value="1"/>
</dbReference>
<feature type="domain" description="NFACT RNA-binding" evidence="9">
    <location>
        <begin position="509"/>
        <end position="619"/>
    </location>
</feature>
<evidence type="ECO:0000256" key="5">
    <source>
        <dbReference type="ARBA" id="ARBA00023054"/>
    </source>
</evidence>
<evidence type="ECO:0000256" key="2">
    <source>
        <dbReference type="ARBA" id="ARBA00004496"/>
    </source>
</evidence>
<feature type="compositionally biased region" description="Basic and acidic residues" evidence="8">
    <location>
        <begin position="827"/>
        <end position="850"/>
    </location>
</feature>
<keyword evidence="5 7" id="KW-0175">Coiled coil</keyword>
<dbReference type="InterPro" id="IPR008532">
    <property type="entry name" value="NFACT_RNA-bd"/>
</dbReference>
<feature type="compositionally biased region" description="Polar residues" evidence="8">
    <location>
        <begin position="661"/>
        <end position="672"/>
    </location>
</feature>
<dbReference type="EMBL" id="JAZDUA010000648">
    <property type="protein sequence ID" value="KAK7790282.1"/>
    <property type="molecule type" value="Genomic_DNA"/>
</dbReference>
<dbReference type="PANTHER" id="PTHR15239">
    <property type="entry name" value="NUCLEAR EXPORT MEDIATOR FACTOR NEMF"/>
    <property type="match status" value="1"/>
</dbReference>
<feature type="region of interest" description="Disordered" evidence="8">
    <location>
        <begin position="646"/>
        <end position="951"/>
    </location>
</feature>
<evidence type="ECO:0008006" key="13">
    <source>
        <dbReference type="Google" id="ProtNLM"/>
    </source>
</evidence>
<feature type="compositionally biased region" description="Basic and acidic residues" evidence="8">
    <location>
        <begin position="729"/>
        <end position="738"/>
    </location>
</feature>
<sequence>MKTRFSTFDLMCSITELQRLIGMRVAQVYDIDHKTYLIKLQRTEEKCVLLLESGSRMHTTSFEWPKNFAPSGFSMKMRKHLRNKRLESMKQLGIDRVVDLQFGSGEAAYHIILELYDRGNIILTDCDLTILNVLRPHTEGEEVRFAVREKYPLDRAHQRKVLSQEEVEALLATAKPGDNIKNILNRNTEYGPAILEHILLGAGFAANCKLGKSFHVPQDIPRLLDAFQQAEALFDIGQEKPSKGYIVQKRDRRPLADGGEEDFFSNQEFHPMVFQQHTNSPLREFESFDAAVDEFFSTLESQKIDMKALHQEKEALKKLENVRKDHSQRLVALEQTQEVDRRRAELITMNQQLVDHVVMAVRAMVASQASWPDIEEMVKAAQAQGDPVACLIHELKLSVNHVALKLSDPYADTYEDDDDDDDDDGEDKDNKKEDSAKSMIIDIDLDLTAFANARKYYDQKRSAAKKQQKTIDAQTKAFKSAEKKTKQTLKEVQAITHINKARKVFWFEKFHWFISSENYLVIGGRDPQQNELIVKRYLRAGDVYVHADIQGASSIVIKNPSNQPIPPKTLNEAGIMAMSYSVAWDAKAVTSAWWVHHDQVSKTAPTGEYLTTGAFMIRGKKNYLPHSHLIMGFSFLFKLEESSIERHKDDRKVRTHEEDTISSVGSTLDNMSLLSEQEQDQEIELEDSDEENDDGNEGSNEKCNEEGTGSVENEEKDRPASPNSNSQKDSLRESREQSPDVESVSAEEDSSHDAVKEEKEVEFPDVELKIQHTGTAVTLEVPTTPILLAKEEPEGDQVVFLGDDKPVLLRSNAGQQSKNKGSSRKQNKSDSKAVEHENEMNKRNQGKHEQPQQQQQQQLKRGQKGKLKKMKEKYKNQDDEDRELMMKILKPEGSSKESKDKGKKKSKEQGKGQGQRQQVVRKPRPVQPPKAQVEGEAGEDSDGGEEERVPAAEVDMLDSLTGQPVTEDELLFAVPVVAPYSTLHSYKFKVKLTPGTGKRGKAAKTAMNMFLKDRNTTPRERDLIKSVKDEDLARNLPGKVKVSAPQLQKLKR</sequence>
<feature type="compositionally biased region" description="Basic and acidic residues" evidence="8">
    <location>
        <begin position="749"/>
        <end position="770"/>
    </location>
</feature>
<keyword evidence="4" id="KW-0963">Cytoplasm</keyword>
<evidence type="ECO:0000259" key="10">
    <source>
        <dbReference type="Pfam" id="PF11923"/>
    </source>
</evidence>
<dbReference type="GO" id="GO:1990116">
    <property type="term" value="P:ribosome-associated ubiquitin-dependent protein catabolic process"/>
    <property type="evidence" value="ECO:0007669"/>
    <property type="project" value="TreeGrafter"/>
</dbReference>
<dbReference type="InterPro" id="IPR021846">
    <property type="entry name" value="NFACT-C"/>
</dbReference>
<dbReference type="GO" id="GO:0000049">
    <property type="term" value="F:tRNA binding"/>
    <property type="evidence" value="ECO:0007669"/>
    <property type="project" value="TreeGrafter"/>
</dbReference>
<dbReference type="PANTHER" id="PTHR15239:SF6">
    <property type="entry name" value="RIBOSOME QUALITY CONTROL COMPLEX SUBUNIT NEMF"/>
    <property type="match status" value="1"/>
</dbReference>
<feature type="compositionally biased region" description="Acidic residues" evidence="8">
    <location>
        <begin position="413"/>
        <end position="427"/>
    </location>
</feature>
<comment type="caution">
    <text evidence="11">The sequence shown here is derived from an EMBL/GenBank/DDBJ whole genome shotgun (WGS) entry which is preliminary data.</text>
</comment>
<comment type="subcellular location">
    <subcellularLocation>
        <location evidence="2">Cytoplasm</location>
    </subcellularLocation>
    <subcellularLocation>
        <location evidence="1">Nucleus</location>
    </subcellularLocation>
</comment>
<dbReference type="Proteomes" id="UP001378592">
    <property type="component" value="Unassembled WGS sequence"/>
</dbReference>
<evidence type="ECO:0000259" key="9">
    <source>
        <dbReference type="Pfam" id="PF05670"/>
    </source>
</evidence>
<dbReference type="GO" id="GO:1990112">
    <property type="term" value="C:RQC complex"/>
    <property type="evidence" value="ECO:0007669"/>
    <property type="project" value="TreeGrafter"/>
</dbReference>
<reference evidence="11 12" key="1">
    <citation type="submission" date="2024-03" db="EMBL/GenBank/DDBJ databases">
        <title>The genome assembly and annotation of the cricket Gryllus longicercus Weissman &amp; Gray.</title>
        <authorList>
            <person name="Szrajer S."/>
            <person name="Gray D."/>
            <person name="Ylla G."/>
        </authorList>
    </citation>
    <scope>NUCLEOTIDE SEQUENCE [LARGE SCALE GENOMIC DNA]</scope>
    <source>
        <strain evidence="11">DAG 2021-001</strain>
        <tissue evidence="11">Whole body minus gut</tissue>
    </source>
</reference>
<feature type="compositionally biased region" description="Basic residues" evidence="8">
    <location>
        <begin position="861"/>
        <end position="872"/>
    </location>
</feature>
<evidence type="ECO:0000256" key="3">
    <source>
        <dbReference type="ARBA" id="ARBA00008318"/>
    </source>
</evidence>
<organism evidence="11 12">
    <name type="scientific">Gryllus longicercus</name>
    <dbReference type="NCBI Taxonomy" id="2509291"/>
    <lineage>
        <taxon>Eukaryota</taxon>
        <taxon>Metazoa</taxon>
        <taxon>Ecdysozoa</taxon>
        <taxon>Arthropoda</taxon>
        <taxon>Hexapoda</taxon>
        <taxon>Insecta</taxon>
        <taxon>Pterygota</taxon>
        <taxon>Neoptera</taxon>
        <taxon>Polyneoptera</taxon>
        <taxon>Orthoptera</taxon>
        <taxon>Ensifera</taxon>
        <taxon>Gryllidea</taxon>
        <taxon>Grylloidea</taxon>
        <taxon>Gryllidae</taxon>
        <taxon>Gryllinae</taxon>
        <taxon>Gryllus</taxon>
    </lineage>
</organism>
<evidence type="ECO:0000313" key="12">
    <source>
        <dbReference type="Proteomes" id="UP001378592"/>
    </source>
</evidence>
<evidence type="ECO:0000313" key="11">
    <source>
        <dbReference type="EMBL" id="KAK7790282.1"/>
    </source>
</evidence>
<dbReference type="GO" id="GO:0072344">
    <property type="term" value="P:rescue of stalled ribosome"/>
    <property type="evidence" value="ECO:0007669"/>
    <property type="project" value="TreeGrafter"/>
</dbReference>
<feature type="coiled-coil region" evidence="7">
    <location>
        <begin position="299"/>
        <end position="336"/>
    </location>
</feature>
<feature type="compositionally biased region" description="Acidic residues" evidence="8">
    <location>
        <begin position="936"/>
        <end position="945"/>
    </location>
</feature>
<dbReference type="Pfam" id="PF11923">
    <property type="entry name" value="NFACT-C"/>
    <property type="match status" value="1"/>
</dbReference>
<feature type="compositionally biased region" description="Basic and acidic residues" evidence="8">
    <location>
        <begin position="646"/>
        <end position="659"/>
    </location>
</feature>
<proteinExistence type="inferred from homology"/>
<evidence type="ECO:0000256" key="4">
    <source>
        <dbReference type="ARBA" id="ARBA00022490"/>
    </source>
</evidence>
<feature type="compositionally biased region" description="Basic and acidic residues" evidence="8">
    <location>
        <begin position="873"/>
        <end position="900"/>
    </location>
</feature>
<dbReference type="Pfam" id="PF05833">
    <property type="entry name" value="NFACT_N"/>
    <property type="match status" value="1"/>
</dbReference>